<evidence type="ECO:0000256" key="1">
    <source>
        <dbReference type="SAM" id="SignalP"/>
    </source>
</evidence>
<gene>
    <name evidence="2" type="ORF">DSM104443_01918</name>
</gene>
<dbReference type="InterPro" id="IPR019198">
    <property type="entry name" value="Beta_propeller_containing"/>
</dbReference>
<feature type="signal peptide" evidence="1">
    <location>
        <begin position="1"/>
        <end position="21"/>
    </location>
</feature>
<dbReference type="Proteomes" id="UP000501534">
    <property type="component" value="Chromosome"/>
</dbReference>
<sequence>MSYKHLVAGFLALAASFSAFSATLAERSPFTQGLWWNSQRPGMGLELFNVGETGAATWYTYEADGRAIWYTAQGPLDGSTWPLMKHRWTEGRKQAPVQAGTFKVTIRHPEKLTLDFTIAGASGTIDIEPFIQSGVPNEIDHSGSYFNPANSGWGLTFTQQGDIQGGVLYTYDPTGAPTWYSGFDRNADNSFAVISATGACPTCAYTPSINRPAGRIAYAFNGESALVLRNQVSVPMADGVGMDGAPVKQLGRPASTRPADRQLARVDSDAALKAYLVAGILNSPPSPGDFSAPAPAAPFSTTNLQEADVDEGDLVKSDGRYVYTFAEAPVNPEYAGSITQRVSVLRVARIDDGGKALSIVGKVDLAAGATERAYSAALYVDSGRIVAVTGSVPFSGKSPTWMFPGSWLGGTTRVEILQAGADGLPKSQWHAQIDGHVLSTRRIGDRLYLVTRHAPSVAGIRYSPPNNPADLALAAATPLEDLLPKIRIQNGAPNLLVDARSLYSPPQGARAPVSAIIAVTTIDLATQAVSSVGLLGQADALYVSSGNLFLASSRYTSLPEGVTGGDTSFYTTDIHQLRLAGNAAFVASGTVEGRVRADPDGMSFRLSEADGKLRVVTASGVMWGASTKNRLTILEPSAIAPGLLRTVSFLPNSQRTEPIGKPGEDLYGVRFAGDKLYAVSFRRVDPLYVVDLANPADPRITGSLEVPGFSEYLHPLPGGLLLGFGQDTAILGGRTVTLGLQLTLFDVSNAGQPREMQRIPLGKTGSMSPLSASHHAFSMLRNADGTATLGIPARIHGGEATNPNDPPGWQQFSWQYSGLLRFRLVGTTPATASLQVLDPLVTHRPQSVYGSYQDPAYMGTARSVLFERGPVYVGGGLFWREDTNGAALGPF</sequence>
<proteinExistence type="predicted"/>
<feature type="chain" id="PRO_5026666324" description="Beta propeller domain-containing protein" evidence="1">
    <location>
        <begin position="22"/>
        <end position="891"/>
    </location>
</feature>
<dbReference type="RefSeq" id="WP_171091694.1">
    <property type="nucleotide sequence ID" value="NZ_CP053069.1"/>
</dbReference>
<evidence type="ECO:0000313" key="2">
    <source>
        <dbReference type="EMBL" id="QJR10848.1"/>
    </source>
</evidence>
<reference evidence="2 3" key="1">
    <citation type="submission" date="2020-04" db="EMBL/GenBank/DDBJ databases">
        <title>Usitatibacter rugosus gen. nov., sp. nov. and Usitatibacter palustris sp. nov., novel members of Usitatibacteraceae fam. nov. within the order Nitrosomonadales isolated from soil.</title>
        <authorList>
            <person name="Huber K.J."/>
            <person name="Neumann-Schaal M."/>
            <person name="Geppert A."/>
            <person name="Luckner M."/>
            <person name="Wanner G."/>
            <person name="Overmann J."/>
        </authorList>
    </citation>
    <scope>NUCLEOTIDE SEQUENCE [LARGE SCALE GENOMIC DNA]</scope>
    <source>
        <strain evidence="2 3">0125_3</strain>
    </source>
</reference>
<name>A0A6M4GVD3_9PROT</name>
<dbReference type="Pfam" id="PF09826">
    <property type="entry name" value="Beta_propel"/>
    <property type="match status" value="1"/>
</dbReference>
<evidence type="ECO:0008006" key="4">
    <source>
        <dbReference type="Google" id="ProtNLM"/>
    </source>
</evidence>
<keyword evidence="1" id="KW-0732">Signal</keyword>
<accession>A0A6M4GVD3</accession>
<protein>
    <recommendedName>
        <fullName evidence="4">Beta propeller domain-containing protein</fullName>
    </recommendedName>
</protein>
<evidence type="ECO:0000313" key="3">
    <source>
        <dbReference type="Proteomes" id="UP000501534"/>
    </source>
</evidence>
<organism evidence="2 3">
    <name type="scientific">Usitatibacter rugosus</name>
    <dbReference type="NCBI Taxonomy" id="2732067"/>
    <lineage>
        <taxon>Bacteria</taxon>
        <taxon>Pseudomonadati</taxon>
        <taxon>Pseudomonadota</taxon>
        <taxon>Betaproteobacteria</taxon>
        <taxon>Nitrosomonadales</taxon>
        <taxon>Usitatibacteraceae</taxon>
        <taxon>Usitatibacter</taxon>
    </lineage>
</organism>
<dbReference type="AlphaFoldDB" id="A0A6M4GVD3"/>
<dbReference type="KEGG" id="uru:DSM104443_01918"/>
<keyword evidence="3" id="KW-1185">Reference proteome</keyword>
<dbReference type="EMBL" id="CP053069">
    <property type="protein sequence ID" value="QJR10848.1"/>
    <property type="molecule type" value="Genomic_DNA"/>
</dbReference>